<feature type="region of interest" description="Disordered" evidence="1">
    <location>
        <begin position="51"/>
        <end position="70"/>
    </location>
</feature>
<keyword evidence="2" id="KW-0472">Membrane</keyword>
<dbReference type="EMBL" id="JBBPBN010000025">
    <property type="protein sequence ID" value="KAK9009136.1"/>
    <property type="molecule type" value="Genomic_DNA"/>
</dbReference>
<evidence type="ECO:0000313" key="3">
    <source>
        <dbReference type="EMBL" id="KAK9009136.1"/>
    </source>
</evidence>
<gene>
    <name evidence="3" type="ORF">V6N11_080605</name>
</gene>
<evidence type="ECO:0000256" key="1">
    <source>
        <dbReference type="SAM" id="MobiDB-lite"/>
    </source>
</evidence>
<accession>A0ABR2R854</accession>
<keyword evidence="4" id="KW-1185">Reference proteome</keyword>
<proteinExistence type="predicted"/>
<comment type="caution">
    <text evidence="3">The sequence shown here is derived from an EMBL/GenBank/DDBJ whole genome shotgun (WGS) entry which is preliminary data.</text>
</comment>
<feature type="transmembrane region" description="Helical" evidence="2">
    <location>
        <begin position="29"/>
        <end position="50"/>
    </location>
</feature>
<evidence type="ECO:0000313" key="4">
    <source>
        <dbReference type="Proteomes" id="UP001396334"/>
    </source>
</evidence>
<name>A0ABR2R854_9ROSI</name>
<dbReference type="Proteomes" id="UP001396334">
    <property type="component" value="Unassembled WGS sequence"/>
</dbReference>
<evidence type="ECO:0008006" key="5">
    <source>
        <dbReference type="Google" id="ProtNLM"/>
    </source>
</evidence>
<organism evidence="3 4">
    <name type="scientific">Hibiscus sabdariffa</name>
    <name type="common">roselle</name>
    <dbReference type="NCBI Taxonomy" id="183260"/>
    <lineage>
        <taxon>Eukaryota</taxon>
        <taxon>Viridiplantae</taxon>
        <taxon>Streptophyta</taxon>
        <taxon>Embryophyta</taxon>
        <taxon>Tracheophyta</taxon>
        <taxon>Spermatophyta</taxon>
        <taxon>Magnoliopsida</taxon>
        <taxon>eudicotyledons</taxon>
        <taxon>Gunneridae</taxon>
        <taxon>Pentapetalae</taxon>
        <taxon>rosids</taxon>
        <taxon>malvids</taxon>
        <taxon>Malvales</taxon>
        <taxon>Malvaceae</taxon>
        <taxon>Malvoideae</taxon>
        <taxon>Hibiscus</taxon>
    </lineage>
</organism>
<keyword evidence="2" id="KW-0812">Transmembrane</keyword>
<protein>
    <recommendedName>
        <fullName evidence="5">WAT1-related protein</fullName>
    </recommendedName>
</protein>
<sequence length="86" mass="9405">MAADGRCTTSVQWQLVAPMVTVGWGDVWIAWRAQIELVGALVVAIGASWARGSGKDTSREPPGWRVTSNRRKGWEGSTMVRFGSAW</sequence>
<keyword evidence="2" id="KW-1133">Transmembrane helix</keyword>
<evidence type="ECO:0000256" key="2">
    <source>
        <dbReference type="SAM" id="Phobius"/>
    </source>
</evidence>
<reference evidence="3 4" key="1">
    <citation type="journal article" date="2024" name="G3 (Bethesda)">
        <title>Genome assembly of Hibiscus sabdariffa L. provides insights into metabolisms of medicinal natural products.</title>
        <authorList>
            <person name="Kim T."/>
        </authorList>
    </citation>
    <scope>NUCLEOTIDE SEQUENCE [LARGE SCALE GENOMIC DNA]</scope>
    <source>
        <strain evidence="3">TK-2024</strain>
        <tissue evidence="3">Old leaves</tissue>
    </source>
</reference>